<dbReference type="EMBL" id="AP025017">
    <property type="protein sequence ID" value="BDA64723.1"/>
    <property type="molecule type" value="Genomic_DNA"/>
</dbReference>
<dbReference type="PANTHER" id="PTHR39420:SF1">
    <property type="entry name" value="HYDROLASE"/>
    <property type="match status" value="1"/>
</dbReference>
<proteinExistence type="predicted"/>
<dbReference type="NCBIfam" id="TIGR03883">
    <property type="entry name" value="DUF2342_F420"/>
    <property type="match status" value="1"/>
</dbReference>
<dbReference type="RefSeq" id="WP_223907037.1">
    <property type="nucleotide sequence ID" value="NZ_AP025017.1"/>
</dbReference>
<accession>A0ABM7UL45</accession>
<dbReference type="InterPro" id="IPR018766">
    <property type="entry name" value="Zinicin_2"/>
</dbReference>
<dbReference type="NCBIfam" id="TIGR03624">
    <property type="entry name" value="putative hydrolase"/>
    <property type="match status" value="1"/>
</dbReference>
<dbReference type="PANTHER" id="PTHR39420">
    <property type="match status" value="1"/>
</dbReference>
<protein>
    <recommendedName>
        <fullName evidence="4">Hydrolase</fullName>
    </recommendedName>
</protein>
<dbReference type="InterPro" id="IPR022454">
    <property type="entry name" value="CHP03883_F420-assoc"/>
</dbReference>
<reference evidence="2 3" key="1">
    <citation type="submission" date="2021-08" db="EMBL/GenBank/DDBJ databases">
        <title>Whole genome sequence of novel Actinomyces species strain MAS-1.</title>
        <authorList>
            <person name="Saito M."/>
            <person name="Kuwahara N."/>
            <person name="Takizawa T."/>
            <person name="Gotouda H."/>
            <person name="Ochiai T."/>
        </authorList>
    </citation>
    <scope>NUCLEOTIDE SEQUENCE [LARGE SCALE GENOMIC DNA]</scope>
    <source>
        <strain evidence="2 3">MAS-1</strain>
    </source>
</reference>
<evidence type="ECO:0000256" key="1">
    <source>
        <dbReference type="SAM" id="MobiDB-lite"/>
    </source>
</evidence>
<name>A0ABM7UL45_9ACTO</name>
<dbReference type="InterPro" id="IPR042271">
    <property type="entry name" value="Zinicin_2_N"/>
</dbReference>
<dbReference type="Gene3D" id="1.20.150.30">
    <property type="entry name" value="Zincin-like metallopeptidase, N-terminal domain"/>
    <property type="match status" value="1"/>
</dbReference>
<dbReference type="Proteomes" id="UP000824496">
    <property type="component" value="Chromosome"/>
</dbReference>
<evidence type="ECO:0000313" key="3">
    <source>
        <dbReference type="Proteomes" id="UP000824496"/>
    </source>
</evidence>
<feature type="region of interest" description="Disordered" evidence="1">
    <location>
        <begin position="1"/>
        <end position="40"/>
    </location>
</feature>
<keyword evidence="3" id="KW-1185">Reference proteome</keyword>
<evidence type="ECO:0000313" key="2">
    <source>
        <dbReference type="EMBL" id="BDA64723.1"/>
    </source>
</evidence>
<sequence length="409" mass="41797">MTGGTPTRRPGRRGAGGPVPQAPVPSAPETGGLGTGAGSAAASGTAAGLIDWPTVDRLSALVPPGPVVSRSSRAGVVAVLRRSAQESPAWIAEITGLRRAAGLVAAGTDVRVVDRRGLIRASAAGLRALMEAVPAPPVGPGLRRAGAVEVAGALGLISTRLLGQVLPTDPAAAPPPVAGGAQEGAPTARLLLVAPNVLQMRRRLDLDLLDLPAWVSLHETTHAVQLAAAPWLMDYLTSRMRAVIAAVVGAIHGPGSGGGPSGSRWLRGAHAGAVLAGRGPSLEELVGRRDRRALTELSCALTLLEGHAETVLDAVGPKRLPSVHRLRAVLSRARGDAIGVGPGPGSGSILHRLVSLDAKEAQYADGAAFVRAVVTRVGHEGLNRVWASPRCLPTPAEIARPDLWIERMG</sequence>
<organism evidence="2 3">
    <name type="scientific">Actinomyces capricornis</name>
    <dbReference type="NCBI Taxonomy" id="2755559"/>
    <lineage>
        <taxon>Bacteria</taxon>
        <taxon>Bacillati</taxon>
        <taxon>Actinomycetota</taxon>
        <taxon>Actinomycetes</taxon>
        <taxon>Actinomycetales</taxon>
        <taxon>Actinomycetaceae</taxon>
        <taxon>Actinomyces</taxon>
    </lineage>
</organism>
<dbReference type="Pfam" id="PF10103">
    <property type="entry name" value="Zincin_2"/>
    <property type="match status" value="1"/>
</dbReference>
<dbReference type="SUPFAM" id="SSF55486">
    <property type="entry name" value="Metalloproteases ('zincins'), catalytic domain"/>
    <property type="match status" value="1"/>
</dbReference>
<gene>
    <name evidence="2" type="ORF">MANAM107_15570</name>
</gene>
<evidence type="ECO:0008006" key="4">
    <source>
        <dbReference type="Google" id="ProtNLM"/>
    </source>
</evidence>